<evidence type="ECO:0000313" key="1">
    <source>
        <dbReference type="EMBL" id="EEW26860.1"/>
    </source>
</evidence>
<dbReference type="STRING" id="371731.Rsw2DRAFT_0095"/>
<dbReference type="OrthoDB" id="4861623at2"/>
<dbReference type="AlphaFoldDB" id="C8RWB7"/>
<evidence type="ECO:0000313" key="2">
    <source>
        <dbReference type="Proteomes" id="UP000010121"/>
    </source>
</evidence>
<protein>
    <submittedName>
        <fullName evidence="1">Uncharacterized protein</fullName>
    </submittedName>
</protein>
<dbReference type="RefSeq" id="WP_008026934.1">
    <property type="nucleotide sequence ID" value="NZ_ACYY01000001.1"/>
</dbReference>
<proteinExistence type="predicted"/>
<accession>C8RWB7</accession>
<name>C8RWB7_9RHOB</name>
<sequence>MSSDVKLNDGSDASWVTVEANVLNVKGTDVILDSAARRGGHGGPFRRALVHDQSDGLTINFNNDYPGGVTINGLRASLRVLTQSTTPATARLPKDGAIGDLLVVEHVGDNEVVLMEPTTSLWLCEGRGRSLTLTSWRQIALGARVTGTE</sequence>
<organism evidence="1 2">
    <name type="scientific">Rhodobacter ferrooxidans</name>
    <dbReference type="NCBI Taxonomy" id="371731"/>
    <lineage>
        <taxon>Bacteria</taxon>
        <taxon>Pseudomonadati</taxon>
        <taxon>Pseudomonadota</taxon>
        <taxon>Alphaproteobacteria</taxon>
        <taxon>Rhodobacterales</taxon>
        <taxon>Rhodobacter group</taxon>
        <taxon>Rhodobacter</taxon>
    </lineage>
</organism>
<keyword evidence="2" id="KW-1185">Reference proteome</keyword>
<reference evidence="1 2" key="1">
    <citation type="submission" date="2009-08" db="EMBL/GenBank/DDBJ databases">
        <title>The draft genome of Rhodobacter sp. SW2.</title>
        <authorList>
            <consortium name="US DOE Joint Genome Institute (JGI-PGF)"/>
            <person name="Lucas S."/>
            <person name="Copeland A."/>
            <person name="Lapidus A."/>
            <person name="Glavina del Rio T."/>
            <person name="Tice H."/>
            <person name="Bruce D."/>
            <person name="Goodwin L."/>
            <person name="Pitluck S."/>
            <person name="Larimer F."/>
            <person name="Land M.L."/>
            <person name="Hauser L."/>
            <person name="Emerson D."/>
        </authorList>
    </citation>
    <scope>NUCLEOTIDE SEQUENCE [LARGE SCALE GENOMIC DNA]</scope>
    <source>
        <strain evidence="1 2">SW2</strain>
    </source>
</reference>
<dbReference type="EMBL" id="ACYY01000001">
    <property type="protein sequence ID" value="EEW26860.1"/>
    <property type="molecule type" value="Genomic_DNA"/>
</dbReference>
<comment type="caution">
    <text evidence="1">The sequence shown here is derived from an EMBL/GenBank/DDBJ whole genome shotgun (WGS) entry which is preliminary data.</text>
</comment>
<dbReference type="Proteomes" id="UP000010121">
    <property type="component" value="Unassembled WGS sequence"/>
</dbReference>
<dbReference type="eggNOG" id="ENOG5033B45">
    <property type="taxonomic scope" value="Bacteria"/>
</dbReference>
<gene>
    <name evidence="1" type="ORF">Rsw2DRAFT_0095</name>
</gene>